<feature type="transmembrane region" description="Helical" evidence="8">
    <location>
        <begin position="486"/>
        <end position="505"/>
    </location>
</feature>
<feature type="transmembrane region" description="Helical" evidence="8">
    <location>
        <begin position="418"/>
        <end position="440"/>
    </location>
</feature>
<keyword evidence="5 8" id="KW-0812">Transmembrane</keyword>
<evidence type="ECO:0000256" key="7">
    <source>
        <dbReference type="ARBA" id="ARBA00023136"/>
    </source>
</evidence>
<protein>
    <submittedName>
        <fullName evidence="10">Glucose transporter</fullName>
    </submittedName>
</protein>
<feature type="transmembrane region" description="Helical" evidence="8">
    <location>
        <begin position="525"/>
        <end position="542"/>
    </location>
</feature>
<keyword evidence="4 10" id="KW-0762">Sugar transport</keyword>
<comment type="subcellular location">
    <subcellularLocation>
        <location evidence="1">Membrane</location>
        <topology evidence="1">Multi-pass membrane protein</topology>
    </subcellularLocation>
</comment>
<evidence type="ECO:0000256" key="6">
    <source>
        <dbReference type="ARBA" id="ARBA00022989"/>
    </source>
</evidence>
<evidence type="ECO:0000256" key="2">
    <source>
        <dbReference type="ARBA" id="ARBA00010992"/>
    </source>
</evidence>
<reference evidence="10" key="1">
    <citation type="submission" date="2018-09" db="EMBL/GenBank/DDBJ databases">
        <title>whole genome sequence of T. equiperdum IVM-t1 strain.</title>
        <authorList>
            <person name="Suganuma K."/>
        </authorList>
    </citation>
    <scope>NUCLEOTIDE SEQUENCE [LARGE SCALE GENOMIC DNA]</scope>
    <source>
        <strain evidence="10">IVM-t1</strain>
    </source>
</reference>
<dbReference type="GO" id="GO:0016020">
    <property type="term" value="C:membrane"/>
    <property type="evidence" value="ECO:0007669"/>
    <property type="project" value="UniProtKB-SubCell"/>
</dbReference>
<dbReference type="PANTHER" id="PTHR23503:SF8">
    <property type="entry name" value="FACILITATED GLUCOSE TRANSPORTER PROTEIN 1"/>
    <property type="match status" value="1"/>
</dbReference>
<feature type="transmembrane region" description="Helical" evidence="8">
    <location>
        <begin position="209"/>
        <end position="233"/>
    </location>
</feature>
<dbReference type="PANTHER" id="PTHR23503">
    <property type="entry name" value="SOLUTE CARRIER FAMILY 2"/>
    <property type="match status" value="1"/>
</dbReference>
<feature type="transmembrane region" description="Helical" evidence="8">
    <location>
        <begin position="54"/>
        <end position="75"/>
    </location>
</feature>
<gene>
    <name evidence="10" type="ORF">DPX39_040025900</name>
</gene>
<feature type="transmembrane region" description="Helical" evidence="8">
    <location>
        <begin position="452"/>
        <end position="474"/>
    </location>
</feature>
<feature type="transmembrane region" description="Helical" evidence="8">
    <location>
        <begin position="157"/>
        <end position="177"/>
    </location>
</feature>
<comment type="caution">
    <text evidence="10">The sequence shown here is derived from an EMBL/GenBank/DDBJ whole genome shotgun (WGS) entry which is preliminary data.</text>
</comment>
<dbReference type="Pfam" id="PF00083">
    <property type="entry name" value="Sugar_tr"/>
    <property type="match status" value="1"/>
</dbReference>
<dbReference type="InterPro" id="IPR045263">
    <property type="entry name" value="GLUT"/>
</dbReference>
<accession>A0A3L6L9T5</accession>
<dbReference type="FunFam" id="1.20.1250.20:FF:000357">
    <property type="entry name" value="Glucose transporter, lmgt1"/>
    <property type="match status" value="1"/>
</dbReference>
<dbReference type="InterPro" id="IPR003663">
    <property type="entry name" value="Sugar/inositol_transpt"/>
</dbReference>
<evidence type="ECO:0000256" key="3">
    <source>
        <dbReference type="ARBA" id="ARBA00022448"/>
    </source>
</evidence>
<name>A0A3L6L9T5_9TRYP</name>
<feature type="transmembrane region" description="Helical" evidence="8">
    <location>
        <begin position="388"/>
        <end position="406"/>
    </location>
</feature>
<evidence type="ECO:0000256" key="4">
    <source>
        <dbReference type="ARBA" id="ARBA00022597"/>
    </source>
</evidence>
<dbReference type="InterPro" id="IPR036259">
    <property type="entry name" value="MFS_trans_sf"/>
</dbReference>
<evidence type="ECO:0000256" key="1">
    <source>
        <dbReference type="ARBA" id="ARBA00004141"/>
    </source>
</evidence>
<dbReference type="AlphaFoldDB" id="A0A3L6L9T5"/>
<keyword evidence="3" id="KW-0813">Transport</keyword>
<feature type="domain" description="Major facilitator superfamily (MFS) profile" evidence="9">
    <location>
        <begin position="53"/>
        <end position="547"/>
    </location>
</feature>
<dbReference type="PROSITE" id="PS50850">
    <property type="entry name" value="MFS"/>
    <property type="match status" value="1"/>
</dbReference>
<dbReference type="GO" id="GO:0015149">
    <property type="term" value="F:hexose transmembrane transporter activity"/>
    <property type="evidence" value="ECO:0007669"/>
    <property type="project" value="TreeGrafter"/>
</dbReference>
<keyword evidence="7 8" id="KW-0472">Membrane</keyword>
<dbReference type="InterPro" id="IPR005829">
    <property type="entry name" value="Sugar_transporter_CS"/>
</dbReference>
<dbReference type="Gene3D" id="1.20.1250.20">
    <property type="entry name" value="MFS general substrate transporter like domains"/>
    <property type="match status" value="2"/>
</dbReference>
<evidence type="ECO:0000256" key="5">
    <source>
        <dbReference type="ARBA" id="ARBA00022692"/>
    </source>
</evidence>
<feature type="transmembrane region" description="Helical" evidence="8">
    <location>
        <begin position="245"/>
        <end position="266"/>
    </location>
</feature>
<feature type="transmembrane region" description="Helical" evidence="8">
    <location>
        <begin position="184"/>
        <end position="203"/>
    </location>
</feature>
<feature type="transmembrane region" description="Helical" evidence="8">
    <location>
        <begin position="354"/>
        <end position="376"/>
    </location>
</feature>
<dbReference type="InterPro" id="IPR020846">
    <property type="entry name" value="MFS_dom"/>
</dbReference>
<sequence>MIEGSRNSSAVKKRLVAKPLEECAPLNLLGAEDVMGALHTSSVSFFTWRILQTVIVHCFAGALFGYGIGFVGPYYTLYKMGSDCMTVTTQSTCPMFIPEKCTWKDNACKFVVDNCSGQLKEACGASSSSSVSQTCYWNHKTNVCQPMAGFTALQNGVFAGAFIFGGCIGSLISAPLLSVSGHRITFLLCGFVGTVGGALTHFATYTDSYMLLVAGRFLTGVSAGVLCVSSPAYVEETAPIQHRQLVGVFFQIACTFGILSASAMGLGLAQRSFSTQHDMQQRQQMFCLPGTIIALLMMFISGPMRESVVWMEQRHLSMPGEQDDLVTFAEGRISYGTVISSDPKPGWGGVKGQLLTALVLCIAQQLTGMNAIMNYAPIITDRMGLEPLFGNFVVMAWNFITVLTSIPISSRAHADRAYVVALLLASLSCLLVAVAVLPFFGFSSNLKVKLSATGILLFITFFELGMGSFFWTLSQGIFPPNFRHRGSSFTVLVHFLINIVINVGFPLAVEWLSGGPSGNQDVGMGIAFLFFGIVGLLSTAYLHRHLRLWQSS</sequence>
<dbReference type="InterPro" id="IPR005828">
    <property type="entry name" value="MFS_sugar_transport-like"/>
</dbReference>
<keyword evidence="6 8" id="KW-1133">Transmembrane helix</keyword>
<dbReference type="SUPFAM" id="SSF103473">
    <property type="entry name" value="MFS general substrate transporter"/>
    <property type="match status" value="1"/>
</dbReference>
<feature type="transmembrane region" description="Helical" evidence="8">
    <location>
        <begin position="286"/>
        <end position="304"/>
    </location>
</feature>
<comment type="similarity">
    <text evidence="2">Belongs to the major facilitator superfamily. Sugar transporter (TC 2.A.1.1) family.</text>
</comment>
<organism evidence="10">
    <name type="scientific">Trypanosoma brucei equiperdum</name>
    <dbReference type="NCBI Taxonomy" id="630700"/>
    <lineage>
        <taxon>Eukaryota</taxon>
        <taxon>Discoba</taxon>
        <taxon>Euglenozoa</taxon>
        <taxon>Kinetoplastea</taxon>
        <taxon>Metakinetoplastina</taxon>
        <taxon>Trypanosomatida</taxon>
        <taxon>Trypanosomatidae</taxon>
        <taxon>Trypanosoma</taxon>
    </lineage>
</organism>
<dbReference type="PROSITE" id="PS00217">
    <property type="entry name" value="SUGAR_TRANSPORT_2"/>
    <property type="match status" value="1"/>
</dbReference>
<evidence type="ECO:0000256" key="8">
    <source>
        <dbReference type="SAM" id="Phobius"/>
    </source>
</evidence>
<evidence type="ECO:0000313" key="10">
    <source>
        <dbReference type="EMBL" id="RHW72836.1"/>
    </source>
</evidence>
<proteinExistence type="inferred from homology"/>
<dbReference type="EMBL" id="QSBY01000004">
    <property type="protein sequence ID" value="RHW72836.1"/>
    <property type="molecule type" value="Genomic_DNA"/>
</dbReference>
<dbReference type="Proteomes" id="UP000266743">
    <property type="component" value="Chromosome 4"/>
</dbReference>
<dbReference type="PRINTS" id="PR00171">
    <property type="entry name" value="SUGRTRNSPORT"/>
</dbReference>
<evidence type="ECO:0000259" key="9">
    <source>
        <dbReference type="PROSITE" id="PS50850"/>
    </source>
</evidence>